<sequence length="36" mass="3933">MDSVQFTLLPVVTQTTWSDHLANSVSLCFFGLQSCG</sequence>
<dbReference type="Proteomes" id="UP000822688">
    <property type="component" value="Chromosome 10"/>
</dbReference>
<comment type="caution">
    <text evidence="1">The sequence shown here is derived from an EMBL/GenBank/DDBJ whole genome shotgun (WGS) entry which is preliminary data.</text>
</comment>
<proteinExistence type="predicted"/>
<name>A0A8T0GHS2_CERPU</name>
<organism evidence="1 2">
    <name type="scientific">Ceratodon purpureus</name>
    <name type="common">Fire moss</name>
    <name type="synonym">Dicranum purpureum</name>
    <dbReference type="NCBI Taxonomy" id="3225"/>
    <lineage>
        <taxon>Eukaryota</taxon>
        <taxon>Viridiplantae</taxon>
        <taxon>Streptophyta</taxon>
        <taxon>Embryophyta</taxon>
        <taxon>Bryophyta</taxon>
        <taxon>Bryophytina</taxon>
        <taxon>Bryopsida</taxon>
        <taxon>Dicranidae</taxon>
        <taxon>Pseudoditrichales</taxon>
        <taxon>Ditrichaceae</taxon>
        <taxon>Ceratodon</taxon>
    </lineage>
</organism>
<evidence type="ECO:0000313" key="2">
    <source>
        <dbReference type="Proteomes" id="UP000822688"/>
    </source>
</evidence>
<protein>
    <submittedName>
        <fullName evidence="1">Uncharacterized protein</fullName>
    </submittedName>
</protein>
<reference evidence="1" key="1">
    <citation type="submission" date="2020-06" db="EMBL/GenBank/DDBJ databases">
        <title>WGS assembly of Ceratodon purpureus strain R40.</title>
        <authorList>
            <person name="Carey S.B."/>
            <person name="Jenkins J."/>
            <person name="Shu S."/>
            <person name="Lovell J.T."/>
            <person name="Sreedasyam A."/>
            <person name="Maumus F."/>
            <person name="Tiley G.P."/>
            <person name="Fernandez-Pozo N."/>
            <person name="Barry K."/>
            <person name="Chen C."/>
            <person name="Wang M."/>
            <person name="Lipzen A."/>
            <person name="Daum C."/>
            <person name="Saski C.A."/>
            <person name="Payton A.C."/>
            <person name="Mcbreen J.C."/>
            <person name="Conrad R.E."/>
            <person name="Kollar L.M."/>
            <person name="Olsson S."/>
            <person name="Huttunen S."/>
            <person name="Landis J.B."/>
            <person name="Wickett N.J."/>
            <person name="Johnson M.G."/>
            <person name="Rensing S.A."/>
            <person name="Grimwood J."/>
            <person name="Schmutz J."/>
            <person name="Mcdaniel S.F."/>
        </authorList>
    </citation>
    <scope>NUCLEOTIDE SEQUENCE</scope>
    <source>
        <strain evidence="1">R40</strain>
    </source>
</reference>
<accession>A0A8T0GHS2</accession>
<dbReference type="AlphaFoldDB" id="A0A8T0GHS2"/>
<evidence type="ECO:0000313" key="1">
    <source>
        <dbReference type="EMBL" id="KAG0558145.1"/>
    </source>
</evidence>
<keyword evidence="2" id="KW-1185">Reference proteome</keyword>
<gene>
    <name evidence="1" type="ORF">KC19_10G007700</name>
</gene>
<dbReference type="EMBL" id="CM026431">
    <property type="protein sequence ID" value="KAG0558145.1"/>
    <property type="molecule type" value="Genomic_DNA"/>
</dbReference>